<protein>
    <submittedName>
        <fullName evidence="8">Site-specific integrase</fullName>
    </submittedName>
</protein>
<proteinExistence type="inferred from homology"/>
<dbReference type="EMBL" id="JAOEGN010000001">
    <property type="protein sequence ID" value="MCU0104176.1"/>
    <property type="molecule type" value="Genomic_DNA"/>
</dbReference>
<dbReference type="InterPro" id="IPR050090">
    <property type="entry name" value="Tyrosine_recombinase_XerCD"/>
</dbReference>
<dbReference type="InterPro" id="IPR002104">
    <property type="entry name" value="Integrase_catalytic"/>
</dbReference>
<dbReference type="InterPro" id="IPR011010">
    <property type="entry name" value="DNA_brk_join_enz"/>
</dbReference>
<evidence type="ECO:0000259" key="6">
    <source>
        <dbReference type="PROSITE" id="PS51898"/>
    </source>
</evidence>
<accession>A0ABT2PUR3</accession>
<evidence type="ECO:0000256" key="2">
    <source>
        <dbReference type="ARBA" id="ARBA00022908"/>
    </source>
</evidence>
<evidence type="ECO:0000313" key="8">
    <source>
        <dbReference type="EMBL" id="MCU0104176.1"/>
    </source>
</evidence>
<feature type="domain" description="Tyr recombinase" evidence="6">
    <location>
        <begin position="112"/>
        <end position="300"/>
    </location>
</feature>
<dbReference type="SUPFAM" id="SSF56349">
    <property type="entry name" value="DNA breaking-rejoining enzymes"/>
    <property type="match status" value="1"/>
</dbReference>
<keyword evidence="9" id="KW-1185">Reference proteome</keyword>
<feature type="domain" description="Core-binding (CB)" evidence="7">
    <location>
        <begin position="4"/>
        <end position="83"/>
    </location>
</feature>
<evidence type="ECO:0000313" key="9">
    <source>
        <dbReference type="Proteomes" id="UP001209076"/>
    </source>
</evidence>
<evidence type="ECO:0000259" key="7">
    <source>
        <dbReference type="PROSITE" id="PS51900"/>
    </source>
</evidence>
<comment type="similarity">
    <text evidence="1">Belongs to the 'phage' integrase family.</text>
</comment>
<dbReference type="Gene3D" id="1.10.150.130">
    <property type="match status" value="1"/>
</dbReference>
<comment type="caution">
    <text evidence="8">The sequence shown here is derived from an EMBL/GenBank/DDBJ whole genome shotgun (WGS) entry which is preliminary data.</text>
</comment>
<dbReference type="PROSITE" id="PS51898">
    <property type="entry name" value="TYR_RECOMBINASE"/>
    <property type="match status" value="1"/>
</dbReference>
<evidence type="ECO:0000256" key="3">
    <source>
        <dbReference type="ARBA" id="ARBA00023125"/>
    </source>
</evidence>
<keyword evidence="3 5" id="KW-0238">DNA-binding</keyword>
<keyword evidence="2" id="KW-0229">DNA integration</keyword>
<dbReference type="PROSITE" id="PS51900">
    <property type="entry name" value="CB"/>
    <property type="match status" value="1"/>
</dbReference>
<evidence type="ECO:0000256" key="4">
    <source>
        <dbReference type="ARBA" id="ARBA00023172"/>
    </source>
</evidence>
<dbReference type="RefSeq" id="WP_262095389.1">
    <property type="nucleotide sequence ID" value="NZ_JAOEGN010000001.1"/>
</dbReference>
<reference evidence="9" key="1">
    <citation type="submission" date="2023-07" db="EMBL/GenBank/DDBJ databases">
        <title>Novel Mycoplasma species identified in domestic and wild animals.</title>
        <authorList>
            <person name="Volokhov D.V."/>
            <person name="Furtak V.A."/>
            <person name="Zagorodnyaya T.A."/>
        </authorList>
    </citation>
    <scope>NUCLEOTIDE SEQUENCE [LARGE SCALE GENOMIC DNA]</scope>
    <source>
        <strain evidence="9">92-19</strain>
    </source>
</reference>
<dbReference type="InterPro" id="IPR013762">
    <property type="entry name" value="Integrase-like_cat_sf"/>
</dbReference>
<dbReference type="Pfam" id="PF00589">
    <property type="entry name" value="Phage_integrase"/>
    <property type="match status" value="1"/>
</dbReference>
<dbReference type="InterPro" id="IPR010998">
    <property type="entry name" value="Integrase_recombinase_N"/>
</dbReference>
<keyword evidence="4" id="KW-0233">DNA recombination</keyword>
<dbReference type="Pfam" id="PF02899">
    <property type="entry name" value="Phage_int_SAM_1"/>
    <property type="match status" value="1"/>
</dbReference>
<gene>
    <name evidence="8" type="ORF">N7603_00680</name>
</gene>
<dbReference type="PANTHER" id="PTHR30349">
    <property type="entry name" value="PHAGE INTEGRASE-RELATED"/>
    <property type="match status" value="1"/>
</dbReference>
<dbReference type="InterPro" id="IPR044068">
    <property type="entry name" value="CB"/>
</dbReference>
<dbReference type="Proteomes" id="UP001209076">
    <property type="component" value="Unassembled WGS sequence"/>
</dbReference>
<evidence type="ECO:0000256" key="5">
    <source>
        <dbReference type="PROSITE-ProRule" id="PRU01248"/>
    </source>
</evidence>
<dbReference type="Gene3D" id="1.10.443.10">
    <property type="entry name" value="Intergrase catalytic core"/>
    <property type="match status" value="1"/>
</dbReference>
<sequence length="315" mass="36976">MNEHPLEPLIHQYLADKDITQGTYDLFKTTLNQYVNYLKEHQIIYPKTSDVVDFLEWKKSEGCSVRWTNHQITTLKNFYQYLRLNQQRLGLSDVYAFDLMQPIKREPIDHNVFKPTLSKEEAKQLLSYLKNRRQTKSEYRDYAIVYLMLTTGVRSIEVRRAKRKDLKRVKDQLVLYIQGKGRTSADAYVKIPKGLEEAINDYLSLRVDTNPFLFIGHSRHQTTPYLSRSFVIKMFKQLMKDAGLEESKVTAHGLRHTAATMNLQRGASLESTRQFLRHEDVSTTLIYAHHVAQLLDEPENEIERLILNDTHKEET</sequence>
<dbReference type="PANTHER" id="PTHR30349:SF41">
    <property type="entry name" value="INTEGRASE_RECOMBINASE PROTEIN MJ0367-RELATED"/>
    <property type="match status" value="1"/>
</dbReference>
<organism evidence="8 9">
    <name type="scientific">Paracholeplasma vituli</name>
    <dbReference type="NCBI Taxonomy" id="69473"/>
    <lineage>
        <taxon>Bacteria</taxon>
        <taxon>Bacillati</taxon>
        <taxon>Mycoplasmatota</taxon>
        <taxon>Mollicutes</taxon>
        <taxon>Acholeplasmatales</taxon>
        <taxon>Acholeplasmataceae</taxon>
        <taxon>Paracholeplasma</taxon>
    </lineage>
</organism>
<name>A0ABT2PUR3_9MOLU</name>
<dbReference type="InterPro" id="IPR004107">
    <property type="entry name" value="Integrase_SAM-like_N"/>
</dbReference>
<evidence type="ECO:0000256" key="1">
    <source>
        <dbReference type="ARBA" id="ARBA00008857"/>
    </source>
</evidence>